<evidence type="ECO:0000313" key="3">
    <source>
        <dbReference type="Proteomes" id="UP000621500"/>
    </source>
</evidence>
<dbReference type="EMBL" id="BONX01000003">
    <property type="protein sequence ID" value="GIG94014.1"/>
    <property type="molecule type" value="Genomic_DNA"/>
</dbReference>
<comment type="caution">
    <text evidence="2">The sequence shown here is derived from an EMBL/GenBank/DDBJ whole genome shotgun (WGS) entry which is preliminary data.</text>
</comment>
<name>A0ABQ4EH08_9ACTN</name>
<gene>
    <name evidence="2" type="ORF">Pma05_05870</name>
</gene>
<protein>
    <recommendedName>
        <fullName evidence="1">Butirosin biosynthesis protein H N-terminal domain-containing protein</fullName>
    </recommendedName>
</protein>
<reference evidence="2 3" key="1">
    <citation type="submission" date="2021-01" db="EMBL/GenBank/DDBJ databases">
        <title>Whole genome shotgun sequence of Plantactinospora mayteni NBRC 109088.</title>
        <authorList>
            <person name="Komaki H."/>
            <person name="Tamura T."/>
        </authorList>
    </citation>
    <scope>NUCLEOTIDE SEQUENCE [LARGE SCALE GENOMIC DNA]</scope>
    <source>
        <strain evidence="2 3">NBRC 109088</strain>
    </source>
</reference>
<feature type="domain" description="Butirosin biosynthesis protein H N-terminal" evidence="1">
    <location>
        <begin position="16"/>
        <end position="141"/>
    </location>
</feature>
<dbReference type="RefSeq" id="WP_203855678.1">
    <property type="nucleotide sequence ID" value="NZ_BAAAZQ010000002.1"/>
</dbReference>
<proteinExistence type="predicted"/>
<evidence type="ECO:0000313" key="2">
    <source>
        <dbReference type="EMBL" id="GIG94014.1"/>
    </source>
</evidence>
<dbReference type="Pfam" id="PF14399">
    <property type="entry name" value="BtrH_N"/>
    <property type="match status" value="1"/>
</dbReference>
<evidence type="ECO:0000259" key="1">
    <source>
        <dbReference type="Pfam" id="PF14399"/>
    </source>
</evidence>
<keyword evidence="3" id="KW-1185">Reference proteome</keyword>
<organism evidence="2 3">
    <name type="scientific">Plantactinospora mayteni</name>
    <dbReference type="NCBI Taxonomy" id="566021"/>
    <lineage>
        <taxon>Bacteria</taxon>
        <taxon>Bacillati</taxon>
        <taxon>Actinomycetota</taxon>
        <taxon>Actinomycetes</taxon>
        <taxon>Micromonosporales</taxon>
        <taxon>Micromonosporaceae</taxon>
        <taxon>Plantactinospora</taxon>
    </lineage>
</organism>
<accession>A0ABQ4EH08</accession>
<dbReference type="InterPro" id="IPR026935">
    <property type="entry name" value="BtrH_N"/>
</dbReference>
<sequence length="335" mass="36459">MTCVRSVTQWYRDPISCLQSTLATLLLEAGHDPLEVLGLSWEFRYHPGDVRPEEYYWPCRRPGDLAGSLLPLHDVTSRWRAIDRADPLGEWRDALAGGRLPVVAVDNYHLPFRPAYHDVHAAHLLVVYDVDETAGTVSVSDAMPPDFAGPLPAEVLLRSCAAAGVDDEQDVFFSGPVTSGGRWLDVRLPATIPALDPGRLGLVLDANAAAFAAPSEQAWTGADGLRRYCAQTDTAATPELLAEAYTFGWGMQAQASLHGELLRALGARWDRPALAEAGRRVEQVAHRWTAVRVTAAHGRDDPAACAGPLRDHLGRLQRAYQEAHTALGRAAADLR</sequence>
<dbReference type="Proteomes" id="UP000621500">
    <property type="component" value="Unassembled WGS sequence"/>
</dbReference>